<feature type="region of interest" description="Disordered" evidence="1">
    <location>
        <begin position="186"/>
        <end position="259"/>
    </location>
</feature>
<dbReference type="STRING" id="5627.A0A1C7MF99"/>
<dbReference type="AlphaFoldDB" id="A0A1C7MF99"/>
<dbReference type="Pfam" id="PF12932">
    <property type="entry name" value="Sec16"/>
    <property type="match status" value="1"/>
</dbReference>
<dbReference type="Proteomes" id="UP000092993">
    <property type="component" value="Unassembled WGS sequence"/>
</dbReference>
<evidence type="ECO:0000256" key="1">
    <source>
        <dbReference type="SAM" id="MobiDB-lite"/>
    </source>
</evidence>
<gene>
    <name evidence="3" type="ORF">A0H81_04207</name>
</gene>
<proteinExistence type="predicted"/>
<evidence type="ECO:0000259" key="2">
    <source>
        <dbReference type="Pfam" id="PF12932"/>
    </source>
</evidence>
<sequence length="912" mass="97451">MSTAGEAAALFGSPDSAADPFAVVLGGDEVPTPARPNGDAKPTSTASDFFANATDSSDLFAAEETALTHGTLDYDRQNTWCDASTQQNYTYDTAAVPTYAPTSSEYASQNHMNGWYDQYGQGMTHEISQSSEYTHYDSQPQATLHQSYGSYAPAVPDYNAAPPVSERTQNPTYTAYDPYKPAMQTTPNYTPAYNAHPPAQSSYDPYKPTAHTAPPPPDPVHAQTHHSYAGEPSSTWTRSSPAMIAPLLPRPPSPPGPSVASFRPKTMNAYDPPLPPMPAPRHISGSPWHTHHAAPLVSPLSQQSYEYSRLGAAVNHDEWASQEYSTGGRDHTIDDGYERSYDANRQYQAIPGERRDVSNSMYHASPVANYSDASTHVTDTMSPVMHAQQPARDMEDPMLGMAFVHPDEEDGVITSAPVTGSTSSPRLSAQTWGHVESLAVVPFNLTGNVCEESSEITCLPAAQASNLPKLPPASPYTPASTLSPPKETIPLATATSPYEPYKPNGASPHEPPHPPHNYALPDPNQATSVPPSFDAPVTSTQGSFNGSAHGSVSHSPERTKSPGSSSVRSVASIPRQSYDPPAKSFATTHSERTKSPGGSSIRSIPSVQRQTYDPPARKYSTSATMSPSAIPQTISDAKRTSSPAQSIRSVNGPVTTTYDPYTPAEKHVATSSPHTRSTSTGSTSSTSVVRDDRYAPPRQVTQLVSERSRGTFSTPSQPLDVYAASSLPLASTNDPLGRTSVRVPVISFGSGGKLVTCFHGASMNTGFDVALSSRQSTDIKMYVLHQIIPESALETSAASYPGPLFSDPGTPTTSLVRSGTATQLKTKKARVVKYLEERSDEMSQGIGYHHPGSLERKRADAKRILVMLLKVMVENDGRLSGSPQIDAAVRGALIPRLDGTSSPPDALKNVSA</sequence>
<organism evidence="3 4">
    <name type="scientific">Grifola frondosa</name>
    <name type="common">Maitake</name>
    <name type="synonym">Polyporus frondosus</name>
    <dbReference type="NCBI Taxonomy" id="5627"/>
    <lineage>
        <taxon>Eukaryota</taxon>
        <taxon>Fungi</taxon>
        <taxon>Dikarya</taxon>
        <taxon>Basidiomycota</taxon>
        <taxon>Agaricomycotina</taxon>
        <taxon>Agaricomycetes</taxon>
        <taxon>Polyporales</taxon>
        <taxon>Grifolaceae</taxon>
        <taxon>Grifola</taxon>
    </lineage>
</organism>
<feature type="compositionally biased region" description="Polar residues" evidence="1">
    <location>
        <begin position="619"/>
        <end position="659"/>
    </location>
</feature>
<protein>
    <recommendedName>
        <fullName evidence="2">Sec16 central conserved domain-containing protein</fullName>
    </recommendedName>
</protein>
<comment type="caution">
    <text evidence="3">The sequence shown here is derived from an EMBL/GenBank/DDBJ whole genome shotgun (WGS) entry which is preliminary data.</text>
</comment>
<feature type="compositionally biased region" description="Polar residues" evidence="1">
    <location>
        <begin position="699"/>
        <end position="717"/>
    </location>
</feature>
<keyword evidence="4" id="KW-1185">Reference proteome</keyword>
<dbReference type="OrthoDB" id="8918678at2759"/>
<evidence type="ECO:0000313" key="3">
    <source>
        <dbReference type="EMBL" id="OBZ75119.1"/>
    </source>
</evidence>
<evidence type="ECO:0000313" key="4">
    <source>
        <dbReference type="Proteomes" id="UP000092993"/>
    </source>
</evidence>
<reference evidence="3 4" key="1">
    <citation type="submission" date="2016-03" db="EMBL/GenBank/DDBJ databases">
        <title>Whole genome sequencing of Grifola frondosa 9006-11.</title>
        <authorList>
            <person name="Min B."/>
            <person name="Park H."/>
            <person name="Kim J.-G."/>
            <person name="Cho H."/>
            <person name="Oh Y.-L."/>
            <person name="Kong W.-S."/>
            <person name="Choi I.-G."/>
        </authorList>
    </citation>
    <scope>NUCLEOTIDE SEQUENCE [LARGE SCALE GENOMIC DNA]</scope>
    <source>
        <strain evidence="3 4">9006-11</strain>
    </source>
</reference>
<dbReference type="EMBL" id="LUGG01000004">
    <property type="protein sequence ID" value="OBZ75119.1"/>
    <property type="molecule type" value="Genomic_DNA"/>
</dbReference>
<dbReference type="InterPro" id="IPR024340">
    <property type="entry name" value="Sec16_CCD"/>
</dbReference>
<feature type="compositionally biased region" description="Low complexity" evidence="1">
    <location>
        <begin position="561"/>
        <end position="575"/>
    </location>
</feature>
<accession>A0A1C7MF99</accession>
<feature type="compositionally biased region" description="Low complexity" evidence="1">
    <location>
        <begin position="595"/>
        <end position="606"/>
    </location>
</feature>
<feature type="compositionally biased region" description="Polar residues" evidence="1">
    <location>
        <begin position="537"/>
        <end position="554"/>
    </location>
</feature>
<feature type="region of interest" description="Disordered" evidence="1">
    <location>
        <begin position="470"/>
        <end position="717"/>
    </location>
</feature>
<feature type="region of interest" description="Disordered" evidence="1">
    <location>
        <begin position="1"/>
        <end position="48"/>
    </location>
</feature>
<feature type="compositionally biased region" description="Pro residues" evidence="1">
    <location>
        <begin position="248"/>
        <end position="257"/>
    </location>
</feature>
<name>A0A1C7MF99_GRIFR</name>
<dbReference type="OMA" id="QSSEYTH"/>
<feature type="domain" description="Sec16 central conserved" evidence="2">
    <location>
        <begin position="743"/>
        <end position="877"/>
    </location>
</feature>
<feature type="compositionally biased region" description="Low complexity" evidence="1">
    <location>
        <begin position="670"/>
        <end position="687"/>
    </location>
</feature>